<evidence type="ECO:0000313" key="1">
    <source>
        <dbReference type="EMBL" id="QDV54354.1"/>
    </source>
</evidence>
<keyword evidence="2" id="KW-1185">Reference proteome</keyword>
<proteinExistence type="predicted"/>
<dbReference type="Proteomes" id="UP000316770">
    <property type="component" value="Chromosome"/>
</dbReference>
<protein>
    <submittedName>
        <fullName evidence="1">Uncharacterized protein</fullName>
    </submittedName>
</protein>
<reference evidence="1 2" key="1">
    <citation type="submission" date="2019-02" db="EMBL/GenBank/DDBJ databases">
        <title>Deep-cultivation of Planctomycetes and their phenomic and genomic characterization uncovers novel biology.</title>
        <authorList>
            <person name="Wiegand S."/>
            <person name="Jogler M."/>
            <person name="Boedeker C."/>
            <person name="Pinto D."/>
            <person name="Vollmers J."/>
            <person name="Rivas-Marin E."/>
            <person name="Kohn T."/>
            <person name="Peeters S.H."/>
            <person name="Heuer A."/>
            <person name="Rast P."/>
            <person name="Oberbeckmann S."/>
            <person name="Bunk B."/>
            <person name="Jeske O."/>
            <person name="Meyerdierks A."/>
            <person name="Storesund J.E."/>
            <person name="Kallscheuer N."/>
            <person name="Luecker S."/>
            <person name="Lage O.M."/>
            <person name="Pohl T."/>
            <person name="Merkel B.J."/>
            <person name="Hornburger P."/>
            <person name="Mueller R.-W."/>
            <person name="Bruemmer F."/>
            <person name="Labrenz M."/>
            <person name="Spormann A.M."/>
            <person name="Op den Camp H."/>
            <person name="Overmann J."/>
            <person name="Amann R."/>
            <person name="Jetten M.S.M."/>
            <person name="Mascher T."/>
            <person name="Medema M.H."/>
            <person name="Devos D.P."/>
            <person name="Kaster A.-K."/>
            <person name="Ovreas L."/>
            <person name="Rohde M."/>
            <person name="Galperin M.Y."/>
            <person name="Jogler C."/>
        </authorList>
    </citation>
    <scope>NUCLEOTIDE SEQUENCE [LARGE SCALE GENOMIC DNA]</scope>
    <source>
        <strain evidence="1 2">Mal33</strain>
    </source>
</reference>
<evidence type="ECO:0000313" key="2">
    <source>
        <dbReference type="Proteomes" id="UP000316770"/>
    </source>
</evidence>
<sequence>MQRKFAADAQLVSTAKRRKHLAVGISPRTGSVQKHALAAKRRQRLIAVAASRLRVTPRLGICGLTPNATYFRFP</sequence>
<gene>
    <name evidence="1" type="ORF">Mal33_03080</name>
</gene>
<accession>A0A518IMP5</accession>
<name>A0A518IMP5_9BACT</name>
<dbReference type="EMBL" id="CP036318">
    <property type="protein sequence ID" value="QDV54354.1"/>
    <property type="molecule type" value="Genomic_DNA"/>
</dbReference>
<organism evidence="1 2">
    <name type="scientific">Rosistilla oblonga</name>
    <dbReference type="NCBI Taxonomy" id="2527990"/>
    <lineage>
        <taxon>Bacteria</taxon>
        <taxon>Pseudomonadati</taxon>
        <taxon>Planctomycetota</taxon>
        <taxon>Planctomycetia</taxon>
        <taxon>Pirellulales</taxon>
        <taxon>Pirellulaceae</taxon>
        <taxon>Rosistilla</taxon>
    </lineage>
</organism>
<dbReference type="AlphaFoldDB" id="A0A518IMP5"/>